<protein>
    <submittedName>
        <fullName evidence="1">Transposase-like protein</fullName>
    </submittedName>
</protein>
<comment type="caution">
    <text evidence="1">The sequence shown here is derived from an EMBL/GenBank/DDBJ whole genome shotgun (WGS) entry which is preliminary data.</text>
</comment>
<keyword evidence="2" id="KW-1185">Reference proteome</keyword>
<gene>
    <name evidence="1" type="ORF">FHS67_006131</name>
</gene>
<dbReference type="EMBL" id="JACICB010000035">
    <property type="protein sequence ID" value="MBB3709775.1"/>
    <property type="molecule type" value="Genomic_DNA"/>
</dbReference>
<proteinExistence type="predicted"/>
<dbReference type="Proteomes" id="UP000577697">
    <property type="component" value="Unassembled WGS sequence"/>
</dbReference>
<organism evidence="1 2">
    <name type="scientific">Aminobacter aminovorans</name>
    <name type="common">Chelatobacter heintzii</name>
    <dbReference type="NCBI Taxonomy" id="83263"/>
    <lineage>
        <taxon>Bacteria</taxon>
        <taxon>Pseudomonadati</taxon>
        <taxon>Pseudomonadota</taxon>
        <taxon>Alphaproteobacteria</taxon>
        <taxon>Hyphomicrobiales</taxon>
        <taxon>Phyllobacteriaceae</taxon>
        <taxon>Aminobacter</taxon>
    </lineage>
</organism>
<accession>A0ABR6HH97</accession>
<sequence>MFRERSFEVDHSTVNRRVLVYAALFEKRLRGNPIDFLL</sequence>
<evidence type="ECO:0000313" key="1">
    <source>
        <dbReference type="EMBL" id="MBB3709775.1"/>
    </source>
</evidence>
<evidence type="ECO:0000313" key="2">
    <source>
        <dbReference type="Proteomes" id="UP000577697"/>
    </source>
</evidence>
<name>A0ABR6HH97_AMIAI</name>
<reference evidence="1 2" key="1">
    <citation type="submission" date="2020-08" db="EMBL/GenBank/DDBJ databases">
        <title>Genomic Encyclopedia of Type Strains, Phase IV (KMG-IV): sequencing the most valuable type-strain genomes for metagenomic binning, comparative biology and taxonomic classification.</title>
        <authorList>
            <person name="Goeker M."/>
        </authorList>
    </citation>
    <scope>NUCLEOTIDE SEQUENCE [LARGE SCALE GENOMIC DNA]</scope>
    <source>
        <strain evidence="1 2">DSM 10368</strain>
    </source>
</reference>